<dbReference type="InterPro" id="IPR001810">
    <property type="entry name" value="F-box_dom"/>
</dbReference>
<dbReference type="Proteomes" id="UP000231279">
    <property type="component" value="Unassembled WGS sequence"/>
</dbReference>
<dbReference type="NCBIfam" id="TIGR01640">
    <property type="entry name" value="F_box_assoc_1"/>
    <property type="match status" value="1"/>
</dbReference>
<dbReference type="EMBL" id="NKXS01000777">
    <property type="protein sequence ID" value="PIN22391.1"/>
    <property type="molecule type" value="Genomic_DNA"/>
</dbReference>
<dbReference type="SUPFAM" id="SSF81383">
    <property type="entry name" value="F-box domain"/>
    <property type="match status" value="1"/>
</dbReference>
<dbReference type="PANTHER" id="PTHR31672:SF13">
    <property type="entry name" value="F-BOX PROTEIN CPR30-LIKE"/>
    <property type="match status" value="1"/>
</dbReference>
<evidence type="ECO:0000313" key="3">
    <source>
        <dbReference type="Proteomes" id="UP000231279"/>
    </source>
</evidence>
<dbReference type="STRING" id="429701.A0A2G9HXZ2"/>
<dbReference type="InterPro" id="IPR036047">
    <property type="entry name" value="F-box-like_dom_sf"/>
</dbReference>
<dbReference type="Gene3D" id="1.20.1280.50">
    <property type="match status" value="1"/>
</dbReference>
<dbReference type="PROSITE" id="PS50181">
    <property type="entry name" value="FBOX"/>
    <property type="match status" value="1"/>
</dbReference>
<dbReference type="SMART" id="SM00256">
    <property type="entry name" value="FBOX"/>
    <property type="match status" value="1"/>
</dbReference>
<dbReference type="AlphaFoldDB" id="A0A2G9HXZ2"/>
<sequence>MASAFPEEIIKQVFFSLPVKSLLRFKTVSRQWHQLISSRQFAEKHHQIQSQDKKLTIFYGLNDHPNSWTTSSLTNLMYDEDQLHDVQNTSIGLSFIRVPYDSISVVGSCNGVICLSALLSNEVVLWNPALRKHRVLPSLGDQCQQYGSYGFGYDPMEDEYLVVTYVTTVKNGEYWTRAKVYSLRTDSWTSIGHDNGLGDVYIEESGIFVHEMFHWIGIRMDGTYVVLSLDMMIERYEEILQPDYGEVVECMRLGVWRGDLSIISSSNETELNVWVMKEYGDCESWTKLFRIPYFHQLSQIGVPRVCFVMENGDVLLNCGPSLVICKLNNGSMWFHRVLRQGGIAEFRVAVYGESLMFPF</sequence>
<dbReference type="Pfam" id="PF00646">
    <property type="entry name" value="F-box"/>
    <property type="match status" value="1"/>
</dbReference>
<dbReference type="PANTHER" id="PTHR31672">
    <property type="entry name" value="BNACNNG10540D PROTEIN"/>
    <property type="match status" value="1"/>
</dbReference>
<evidence type="ECO:0000313" key="2">
    <source>
        <dbReference type="EMBL" id="PIN22391.1"/>
    </source>
</evidence>
<gene>
    <name evidence="2" type="ORF">CDL12_04898</name>
</gene>
<evidence type="ECO:0000259" key="1">
    <source>
        <dbReference type="PROSITE" id="PS50181"/>
    </source>
</evidence>
<comment type="caution">
    <text evidence="2">The sequence shown here is derived from an EMBL/GenBank/DDBJ whole genome shotgun (WGS) entry which is preliminary data.</text>
</comment>
<dbReference type="InterPro" id="IPR017451">
    <property type="entry name" value="F-box-assoc_interact_dom"/>
</dbReference>
<reference evidence="3" key="1">
    <citation type="journal article" date="2018" name="Gigascience">
        <title>Genome assembly of the Pink Ipe (Handroanthus impetiginosus, Bignoniaceae), a highly valued, ecologically keystone Neotropical timber forest tree.</title>
        <authorList>
            <person name="Silva-Junior O.B."/>
            <person name="Grattapaglia D."/>
            <person name="Novaes E."/>
            <person name="Collevatti R.G."/>
        </authorList>
    </citation>
    <scope>NUCLEOTIDE SEQUENCE [LARGE SCALE GENOMIC DNA]</scope>
    <source>
        <strain evidence="3">cv. UFG-1</strain>
    </source>
</reference>
<accession>A0A2G9HXZ2</accession>
<dbReference type="Pfam" id="PF07734">
    <property type="entry name" value="FBA_1"/>
    <property type="match status" value="1"/>
</dbReference>
<feature type="domain" description="F-box" evidence="1">
    <location>
        <begin position="1"/>
        <end position="45"/>
    </location>
</feature>
<organism evidence="2 3">
    <name type="scientific">Handroanthus impetiginosus</name>
    <dbReference type="NCBI Taxonomy" id="429701"/>
    <lineage>
        <taxon>Eukaryota</taxon>
        <taxon>Viridiplantae</taxon>
        <taxon>Streptophyta</taxon>
        <taxon>Embryophyta</taxon>
        <taxon>Tracheophyta</taxon>
        <taxon>Spermatophyta</taxon>
        <taxon>Magnoliopsida</taxon>
        <taxon>eudicotyledons</taxon>
        <taxon>Gunneridae</taxon>
        <taxon>Pentapetalae</taxon>
        <taxon>asterids</taxon>
        <taxon>lamiids</taxon>
        <taxon>Lamiales</taxon>
        <taxon>Bignoniaceae</taxon>
        <taxon>Crescentiina</taxon>
        <taxon>Tabebuia alliance</taxon>
        <taxon>Handroanthus</taxon>
    </lineage>
</organism>
<keyword evidence="3" id="KW-1185">Reference proteome</keyword>
<dbReference type="InterPro" id="IPR050796">
    <property type="entry name" value="SCF_F-box_component"/>
</dbReference>
<protein>
    <recommendedName>
        <fullName evidence="1">F-box domain-containing protein</fullName>
    </recommendedName>
</protein>
<dbReference type="InterPro" id="IPR006527">
    <property type="entry name" value="F-box-assoc_dom_typ1"/>
</dbReference>
<name>A0A2G9HXZ2_9LAMI</name>
<dbReference type="OrthoDB" id="591557at2759"/>
<proteinExistence type="predicted"/>